<proteinExistence type="predicted"/>
<organism evidence="1">
    <name type="scientific">Catovirus CTV1</name>
    <dbReference type="NCBI Taxonomy" id="1977631"/>
    <lineage>
        <taxon>Viruses</taxon>
        <taxon>Varidnaviria</taxon>
        <taxon>Bamfordvirae</taxon>
        <taxon>Nucleocytoviricota</taxon>
        <taxon>Megaviricetes</taxon>
        <taxon>Imitervirales</taxon>
        <taxon>Mimiviridae</taxon>
        <taxon>Klosneuvirinae</taxon>
        <taxon>Catovirus</taxon>
    </lineage>
</organism>
<dbReference type="EMBL" id="KY684083">
    <property type="protein sequence ID" value="ARF08062.1"/>
    <property type="molecule type" value="Genomic_DNA"/>
</dbReference>
<gene>
    <name evidence="1" type="ORF">Catovirus_1_112</name>
</gene>
<evidence type="ECO:0000313" key="1">
    <source>
        <dbReference type="EMBL" id="ARF08062.1"/>
    </source>
</evidence>
<accession>A0A1V0S8N1</accession>
<protein>
    <submittedName>
        <fullName evidence="1">Uncharacterized protein</fullName>
    </submittedName>
</protein>
<reference evidence="1" key="1">
    <citation type="journal article" date="2017" name="Science">
        <title>Giant viruses with an expanded complement of translation system components.</title>
        <authorList>
            <person name="Schulz F."/>
            <person name="Yutin N."/>
            <person name="Ivanova N.N."/>
            <person name="Ortega D.R."/>
            <person name="Lee T.K."/>
            <person name="Vierheilig J."/>
            <person name="Daims H."/>
            <person name="Horn M."/>
            <person name="Wagner M."/>
            <person name="Jensen G.J."/>
            <person name="Kyrpides N.C."/>
            <person name="Koonin E.V."/>
            <person name="Woyke T."/>
        </authorList>
    </citation>
    <scope>NUCLEOTIDE SEQUENCE</scope>
    <source>
        <strain evidence="1">CTV1</strain>
    </source>
</reference>
<name>A0A1V0S8N1_9VIRU</name>
<sequence>MIDINNVSLPDKVRLLKMELDKTDNEQYINEILMVHNKWEQLKKSNKVDNKIKDNVETLNKNDKKILVKGKKTVDKNNPKYIILLKLINSILTNLKMNNVDDLTEFKNVDRDDIIKEENINTYNKMEKDLFKYFDKKKCQWYRRTQIKNYILSFIRAACEDIGLNFTYVTKNKTKNNIVKSYVYYSII</sequence>